<name>A0A816GXE7_ADIRI</name>
<dbReference type="SUPFAM" id="SSF101898">
    <property type="entry name" value="NHL repeat"/>
    <property type="match status" value="1"/>
</dbReference>
<dbReference type="Proteomes" id="UP000663828">
    <property type="component" value="Unassembled WGS sequence"/>
</dbReference>
<comment type="caution">
    <text evidence="3">The sequence shown here is derived from an EMBL/GenBank/DDBJ whole genome shotgun (WGS) entry which is preliminary data.</text>
</comment>
<dbReference type="EMBL" id="CAJNOR010014944">
    <property type="protein sequence ID" value="CAF1680520.1"/>
    <property type="molecule type" value="Genomic_DNA"/>
</dbReference>
<evidence type="ECO:0000313" key="3">
    <source>
        <dbReference type="EMBL" id="CAF1680520.1"/>
    </source>
</evidence>
<dbReference type="Pfam" id="PF01436">
    <property type="entry name" value="NHL"/>
    <property type="match status" value="1"/>
</dbReference>
<dbReference type="PROSITE" id="PS51125">
    <property type="entry name" value="NHL"/>
    <property type="match status" value="2"/>
</dbReference>
<reference evidence="3" key="1">
    <citation type="submission" date="2021-02" db="EMBL/GenBank/DDBJ databases">
        <authorList>
            <person name="Nowell W R."/>
        </authorList>
    </citation>
    <scope>NUCLEOTIDE SEQUENCE</scope>
</reference>
<feature type="repeat" description="NHL" evidence="2">
    <location>
        <begin position="132"/>
        <end position="163"/>
    </location>
</feature>
<evidence type="ECO:0000256" key="2">
    <source>
        <dbReference type="PROSITE-ProRule" id="PRU00504"/>
    </source>
</evidence>
<dbReference type="PANTHER" id="PTHR24104">
    <property type="entry name" value="E3 UBIQUITIN-PROTEIN LIGASE NHLRC1-RELATED"/>
    <property type="match status" value="1"/>
</dbReference>
<evidence type="ECO:0000313" key="4">
    <source>
        <dbReference type="Proteomes" id="UP000663828"/>
    </source>
</evidence>
<dbReference type="Gene3D" id="2.120.10.30">
    <property type="entry name" value="TolB, C-terminal domain"/>
    <property type="match status" value="1"/>
</dbReference>
<gene>
    <name evidence="3" type="ORF">XAT740_LOCUS60463</name>
</gene>
<dbReference type="InterPro" id="IPR011042">
    <property type="entry name" value="6-blade_b-propeller_TolB-like"/>
</dbReference>
<dbReference type="GO" id="GO:0008270">
    <property type="term" value="F:zinc ion binding"/>
    <property type="evidence" value="ECO:0007669"/>
    <property type="project" value="UniProtKB-KW"/>
</dbReference>
<dbReference type="InterPro" id="IPR001258">
    <property type="entry name" value="NHL_repeat"/>
</dbReference>
<dbReference type="CDD" id="cd05819">
    <property type="entry name" value="NHL"/>
    <property type="match status" value="1"/>
</dbReference>
<organism evidence="3 4">
    <name type="scientific">Adineta ricciae</name>
    <name type="common">Rotifer</name>
    <dbReference type="NCBI Taxonomy" id="249248"/>
    <lineage>
        <taxon>Eukaryota</taxon>
        <taxon>Metazoa</taxon>
        <taxon>Spiralia</taxon>
        <taxon>Gnathifera</taxon>
        <taxon>Rotifera</taxon>
        <taxon>Eurotatoria</taxon>
        <taxon>Bdelloidea</taxon>
        <taxon>Adinetida</taxon>
        <taxon>Adinetidae</taxon>
        <taxon>Adineta</taxon>
    </lineage>
</organism>
<dbReference type="PANTHER" id="PTHR24104:SF25">
    <property type="entry name" value="PROTEIN LIN-41"/>
    <property type="match status" value="1"/>
</dbReference>
<sequence length="250" mass="28514">MPEHHRVIKKNLNEVMLIVITVAGTGKQGSNSDMLNKPHGIYVDTQLNTFVADCGNNRIQRFTSKGRFDKTEVGDKSSAQHQYSLSCPTGITFDFQQFLFIVDSNNHRILRSGTNGVHCVIGCNGINIKSTELSSPSNLAFDNFGNMFVVDSGNNRIQKFEYSKNSCDMSSVIEWTFPSPLTEDSQFYSQDCNWESFYYQSFEIKVAENRYYSIWSHAEIDTYGYIYEKNFYSLNPNDSLLIKDDDGKPK</sequence>
<proteinExistence type="predicted"/>
<protein>
    <submittedName>
        <fullName evidence="3">Uncharacterized protein</fullName>
    </submittedName>
</protein>
<accession>A0A816GXE7</accession>
<keyword evidence="1" id="KW-0677">Repeat</keyword>
<feature type="repeat" description="NHL" evidence="2">
    <location>
        <begin position="35"/>
        <end position="65"/>
    </location>
</feature>
<dbReference type="AlphaFoldDB" id="A0A816GXE7"/>
<evidence type="ECO:0000256" key="1">
    <source>
        <dbReference type="ARBA" id="ARBA00022737"/>
    </source>
</evidence>
<dbReference type="InterPro" id="IPR050952">
    <property type="entry name" value="TRIM-NHL_E3_ligases"/>
</dbReference>
<keyword evidence="4" id="KW-1185">Reference proteome</keyword>